<gene>
    <name evidence="2" type="ORF">E4J94_16640</name>
</gene>
<dbReference type="Proteomes" id="UP000297998">
    <property type="component" value="Unassembled WGS sequence"/>
</dbReference>
<keyword evidence="1" id="KW-0812">Transmembrane</keyword>
<feature type="transmembrane region" description="Helical" evidence="1">
    <location>
        <begin position="6"/>
        <end position="23"/>
    </location>
</feature>
<organism evidence="2 3">
    <name type="scientific">Empedobacter tilapiae</name>
    <dbReference type="NCBI Taxonomy" id="2491114"/>
    <lineage>
        <taxon>Bacteria</taxon>
        <taxon>Pseudomonadati</taxon>
        <taxon>Bacteroidota</taxon>
        <taxon>Flavobacteriia</taxon>
        <taxon>Flavobacteriales</taxon>
        <taxon>Weeksellaceae</taxon>
        <taxon>Empedobacter</taxon>
    </lineage>
</organism>
<keyword evidence="1" id="KW-1133">Transmembrane helix</keyword>
<accession>A0A4Z1BBQ7</accession>
<evidence type="ECO:0000256" key="1">
    <source>
        <dbReference type="SAM" id="Phobius"/>
    </source>
</evidence>
<reference evidence="2 3" key="1">
    <citation type="submission" date="2019-03" db="EMBL/GenBank/DDBJ databases">
        <title>Empedobacter tilapiae sp. nov., isolated from an intestine of Nile tilapia Oreochromis niloticus.</title>
        <authorList>
            <person name="Kim Y.-O."/>
            <person name="Yoon J.-H."/>
        </authorList>
    </citation>
    <scope>NUCLEOTIDE SEQUENCE [LARGE SCALE GENOMIC DNA]</scope>
    <source>
        <strain evidence="2 3">MRS2</strain>
    </source>
</reference>
<dbReference type="EMBL" id="SRPE01000016">
    <property type="protein sequence ID" value="TGN21922.1"/>
    <property type="molecule type" value="Genomic_DNA"/>
</dbReference>
<protein>
    <submittedName>
        <fullName evidence="2">Uncharacterized protein</fullName>
    </submittedName>
</protein>
<keyword evidence="1" id="KW-0472">Membrane</keyword>
<evidence type="ECO:0000313" key="3">
    <source>
        <dbReference type="Proteomes" id="UP000297998"/>
    </source>
</evidence>
<proteinExistence type="predicted"/>
<dbReference type="AlphaFoldDB" id="A0A4Z1BBQ7"/>
<sequence length="157" mass="18989">MEKINNIIKTLFYIFILFFIINCQNRKDNFYNSVNSYYSSCKEKKKCYFNLKDCFVFEWDKLYIFNSENYPEADKEEISKIIGVEYNNTRSNQESLLIFIKNNKIVFEIKDSYNFNNISPYLYVDFPNLKDRYIVPSNSKFKISKRDDGGYLLFKEE</sequence>
<keyword evidence="3" id="KW-1185">Reference proteome</keyword>
<evidence type="ECO:0000313" key="2">
    <source>
        <dbReference type="EMBL" id="TGN21922.1"/>
    </source>
</evidence>
<dbReference type="RefSeq" id="WP_135836910.1">
    <property type="nucleotide sequence ID" value="NZ_SRPE01000016.1"/>
</dbReference>
<dbReference type="OrthoDB" id="1496302at2"/>
<comment type="caution">
    <text evidence="2">The sequence shown here is derived from an EMBL/GenBank/DDBJ whole genome shotgun (WGS) entry which is preliminary data.</text>
</comment>
<name>A0A4Z1BBQ7_9FLAO</name>